<dbReference type="GO" id="GO:0008176">
    <property type="term" value="F:tRNA (guanine(46)-N7)-methyltransferase activity"/>
    <property type="evidence" value="ECO:0007669"/>
    <property type="project" value="UniProtKB-UniRule"/>
</dbReference>
<name>A0A2P1P8L4_9RICK</name>
<evidence type="ECO:0000313" key="9">
    <source>
        <dbReference type="Proteomes" id="UP000241762"/>
    </source>
</evidence>
<feature type="binding site" evidence="7">
    <location>
        <position position="71"/>
    </location>
    <ligand>
        <name>S-adenosyl-L-methionine</name>
        <dbReference type="ChEBI" id="CHEBI:59789"/>
    </ligand>
</feature>
<dbReference type="InterPro" id="IPR029063">
    <property type="entry name" value="SAM-dependent_MTases_sf"/>
</dbReference>
<evidence type="ECO:0000256" key="7">
    <source>
        <dbReference type="HAMAP-Rule" id="MF_01057"/>
    </source>
</evidence>
<dbReference type="Pfam" id="PF02390">
    <property type="entry name" value="Methyltransf_4"/>
    <property type="match status" value="1"/>
</dbReference>
<evidence type="ECO:0000256" key="4">
    <source>
        <dbReference type="ARBA" id="ARBA00022679"/>
    </source>
</evidence>
<keyword evidence="5 7" id="KW-0949">S-adenosyl-L-methionine</keyword>
<evidence type="ECO:0000256" key="1">
    <source>
        <dbReference type="ARBA" id="ARBA00000142"/>
    </source>
</evidence>
<dbReference type="InterPro" id="IPR003358">
    <property type="entry name" value="tRNA_(Gua-N-7)_MeTrfase_Trmb"/>
</dbReference>
<dbReference type="NCBIfam" id="TIGR00091">
    <property type="entry name" value="tRNA (guanosine(46)-N7)-methyltransferase TrmB"/>
    <property type="match status" value="1"/>
</dbReference>
<evidence type="ECO:0000256" key="2">
    <source>
        <dbReference type="ARBA" id="ARBA00003015"/>
    </source>
</evidence>
<dbReference type="SUPFAM" id="SSF53335">
    <property type="entry name" value="S-adenosyl-L-methionine-dependent methyltransferases"/>
    <property type="match status" value="1"/>
</dbReference>
<feature type="binding site" evidence="7">
    <location>
        <position position="124"/>
    </location>
    <ligand>
        <name>substrate</name>
    </ligand>
</feature>
<dbReference type="PANTHER" id="PTHR23417">
    <property type="entry name" value="3-DEOXY-D-MANNO-OCTULOSONIC-ACID TRANSFERASE/TRNA GUANINE-N 7 - -METHYLTRANSFERASE"/>
    <property type="match status" value="1"/>
</dbReference>
<feature type="binding site" evidence="7">
    <location>
        <position position="120"/>
    </location>
    <ligand>
        <name>S-adenosyl-L-methionine</name>
        <dbReference type="ChEBI" id="CHEBI:59789"/>
    </ligand>
</feature>
<comment type="function">
    <text evidence="2 7">Catalyzes the formation of N(7)-methylguanine at position 46 (m7G46) in tRNA.</text>
</comment>
<keyword evidence="6 7" id="KW-0819">tRNA processing</keyword>
<evidence type="ECO:0000256" key="5">
    <source>
        <dbReference type="ARBA" id="ARBA00022691"/>
    </source>
</evidence>
<dbReference type="AlphaFoldDB" id="A0A2P1P8L4"/>
<dbReference type="EC" id="2.1.1.33" evidence="7"/>
<dbReference type="Proteomes" id="UP000241762">
    <property type="component" value="Chromosome"/>
</dbReference>
<comment type="similarity">
    <text evidence="7">Belongs to the class I-like SAM-binding methyltransferase superfamily. TrmB family.</text>
</comment>
<keyword evidence="3 7" id="KW-0489">Methyltransferase</keyword>
<dbReference type="InterPro" id="IPR055361">
    <property type="entry name" value="tRNA_methyltr_TrmB_bact"/>
</dbReference>
<sequence>MRKIKSYARTVGKGLSNLCQSLIQNILPKYQIDKEKLTSLPNLHIEIGFGSGDFIYNMALANPHQNFLGIEVYMNGVCNLLKLCQKQPLDNLFIYPGDADHILESLPNNFVDAFYVFFPDPWPKKRHNKRRLVNKNRLSIFFTKLKDSGIFKFVTDIKDYFDQVIEDVGEQSLLHKKEIFNFNNKIIVKKTNKADKMSLDQPLDIKIQTQQLYFTKYCNKALKEGRSVFSLVGHKITPSIDNLRLKNA</sequence>
<evidence type="ECO:0000313" key="8">
    <source>
        <dbReference type="EMBL" id="AVP87585.1"/>
    </source>
</evidence>
<feature type="region of interest" description="Interaction with RNA" evidence="7">
    <location>
        <begin position="126"/>
        <end position="131"/>
    </location>
</feature>
<proteinExistence type="inferred from homology"/>
<dbReference type="OrthoDB" id="9802090at2"/>
<dbReference type="GO" id="GO:0043527">
    <property type="term" value="C:tRNA methyltransferase complex"/>
    <property type="evidence" value="ECO:0007669"/>
    <property type="project" value="TreeGrafter"/>
</dbReference>
<dbReference type="EMBL" id="CP027845">
    <property type="protein sequence ID" value="AVP87585.1"/>
    <property type="molecule type" value="Genomic_DNA"/>
</dbReference>
<dbReference type="UniPathway" id="UPA00989"/>
<dbReference type="PROSITE" id="PS51625">
    <property type="entry name" value="SAM_MT_TRMB"/>
    <property type="match status" value="1"/>
</dbReference>
<feature type="binding site" evidence="7">
    <location>
        <position position="46"/>
    </location>
    <ligand>
        <name>S-adenosyl-L-methionine</name>
        <dbReference type="ChEBI" id="CHEBI:59789"/>
    </ligand>
</feature>
<comment type="caution">
    <text evidence="7">Lacks conserved residue(s) required for the propagation of feature annotation.</text>
</comment>
<comment type="pathway">
    <text evidence="7">tRNA modification; N(7)-methylguanine-tRNA biosynthesis.</text>
</comment>
<accession>A0A2P1P8L4</accession>
<feature type="binding site" evidence="7">
    <location>
        <position position="156"/>
    </location>
    <ligand>
        <name>substrate</name>
    </ligand>
</feature>
<evidence type="ECO:0000256" key="3">
    <source>
        <dbReference type="ARBA" id="ARBA00022603"/>
    </source>
</evidence>
<feature type="binding site" evidence="7">
    <location>
        <position position="98"/>
    </location>
    <ligand>
        <name>S-adenosyl-L-methionine</name>
        <dbReference type="ChEBI" id="CHEBI:59789"/>
    </ligand>
</feature>
<dbReference type="KEGG" id="ptc:phytr_6440"/>
<comment type="catalytic activity">
    <reaction evidence="1 7">
        <text>guanosine(46) in tRNA + S-adenosyl-L-methionine = N(7)-methylguanosine(46) in tRNA + S-adenosyl-L-homocysteine</text>
        <dbReference type="Rhea" id="RHEA:42708"/>
        <dbReference type="Rhea" id="RHEA-COMP:10188"/>
        <dbReference type="Rhea" id="RHEA-COMP:10189"/>
        <dbReference type="ChEBI" id="CHEBI:57856"/>
        <dbReference type="ChEBI" id="CHEBI:59789"/>
        <dbReference type="ChEBI" id="CHEBI:74269"/>
        <dbReference type="ChEBI" id="CHEBI:74480"/>
        <dbReference type="EC" id="2.1.1.33"/>
    </reaction>
</comment>
<protein>
    <recommendedName>
        <fullName evidence="7">tRNA (guanine-N(7)-)-methyltransferase</fullName>
        <ecNumber evidence="7">2.1.1.33</ecNumber>
    </recommendedName>
    <alternativeName>
        <fullName evidence="7">tRNA (guanine(46)-N(7))-methyltransferase</fullName>
    </alternativeName>
    <alternativeName>
        <fullName evidence="7">tRNA(m7G46)-methyltransferase</fullName>
    </alternativeName>
</protein>
<keyword evidence="4 7" id="KW-0808">Transferase</keyword>
<evidence type="ECO:0000256" key="6">
    <source>
        <dbReference type="ARBA" id="ARBA00022694"/>
    </source>
</evidence>
<reference evidence="8 9" key="1">
    <citation type="submission" date="2018-03" db="EMBL/GenBank/DDBJ databases">
        <title>A gene transfer event suggests a long-term partnership between eustigmatophyte algae and a novel lineage of endosymbiotic bacteria.</title>
        <authorList>
            <person name="Yurchenko T."/>
            <person name="Sevcikova T."/>
            <person name="Pribyl P."/>
            <person name="El Karkouri K."/>
            <person name="Klimes V."/>
            <person name="Amaral R."/>
            <person name="Zbrankova V."/>
            <person name="Kim E."/>
            <person name="Raoult D."/>
            <person name="Santos L.M.A."/>
            <person name="Elias M."/>
        </authorList>
    </citation>
    <scope>NUCLEOTIDE SEQUENCE [LARGE SCALE GENOMIC DNA]</scope>
    <source>
        <strain evidence="8">CCALA 838</strain>
    </source>
</reference>
<dbReference type="RefSeq" id="WP_106874442.1">
    <property type="nucleotide sequence ID" value="NZ_CP027845.1"/>
</dbReference>
<dbReference type="Gene3D" id="3.40.50.150">
    <property type="entry name" value="Vaccinia Virus protein VP39"/>
    <property type="match status" value="1"/>
</dbReference>
<gene>
    <name evidence="7" type="primary">trmB</name>
    <name evidence="8" type="ORF">phytr_6440</name>
</gene>
<dbReference type="HAMAP" id="MF_01057">
    <property type="entry name" value="tRNA_methyltr_TrmB"/>
    <property type="match status" value="1"/>
</dbReference>
<dbReference type="PANTHER" id="PTHR23417:SF14">
    <property type="entry name" value="PENTACOTRIPEPTIDE-REPEAT REGION OF PRORP DOMAIN-CONTAINING PROTEIN"/>
    <property type="match status" value="1"/>
</dbReference>
<keyword evidence="9" id="KW-1185">Reference proteome</keyword>
<organism evidence="8 9">
    <name type="scientific">Candidatus Phycorickettsia trachydisci</name>
    <dbReference type="NCBI Taxonomy" id="2115978"/>
    <lineage>
        <taxon>Bacteria</taxon>
        <taxon>Pseudomonadati</taxon>
        <taxon>Pseudomonadota</taxon>
        <taxon>Alphaproteobacteria</taxon>
        <taxon>Rickettsiales</taxon>
        <taxon>Rickettsiaceae</taxon>
        <taxon>Candidatus Phycorickettsia</taxon>
    </lineage>
</organism>